<accession>A8NDC8</accession>
<keyword evidence="4" id="KW-1185">Reference proteome</keyword>
<dbReference type="EMBL" id="AACS02000009">
    <property type="protein sequence ID" value="EAU89067.1"/>
    <property type="molecule type" value="Genomic_DNA"/>
</dbReference>
<dbReference type="GeneID" id="6009232"/>
<comment type="caution">
    <text evidence="3">The sequence shown here is derived from an EMBL/GenBank/DDBJ whole genome shotgun (WGS) entry which is preliminary data.</text>
</comment>
<evidence type="ECO:0000256" key="1">
    <source>
        <dbReference type="SAM" id="MobiDB-lite"/>
    </source>
</evidence>
<dbReference type="Proteomes" id="UP000001861">
    <property type="component" value="Unassembled WGS sequence"/>
</dbReference>
<dbReference type="KEGG" id="cci:CC1G_11907"/>
<dbReference type="InParanoid" id="A8NDC8"/>
<evidence type="ECO:0000313" key="3">
    <source>
        <dbReference type="EMBL" id="EAU89067.1"/>
    </source>
</evidence>
<evidence type="ECO:0000256" key="2">
    <source>
        <dbReference type="SAM" id="SignalP"/>
    </source>
</evidence>
<feature type="chain" id="PRO_5002724549" evidence="2">
    <location>
        <begin position="17"/>
        <end position="163"/>
    </location>
</feature>
<proteinExistence type="predicted"/>
<dbReference type="VEuPathDB" id="FungiDB:CC1G_11907"/>
<feature type="signal peptide" evidence="2">
    <location>
        <begin position="1"/>
        <end position="16"/>
    </location>
</feature>
<keyword evidence="2" id="KW-0732">Signal</keyword>
<dbReference type="AlphaFoldDB" id="A8NDC8"/>
<feature type="region of interest" description="Disordered" evidence="1">
    <location>
        <begin position="88"/>
        <end position="142"/>
    </location>
</feature>
<sequence>MRVLFYLASAFTLSLALPQGSQELVATDDCPEVVPGPGLPSLASLNLTSADLCKSPEEFQMSLYGQVESPSSAQDSANDEKQLVKSTMRPIPRRFSWGTPAGPAQAGGFLPTQDESRGGSFVDQPRPGGRVDPAWAGGKVGPAGAVLTNLHKQDEAPDPPVQF</sequence>
<protein>
    <submittedName>
        <fullName evidence="3">Uncharacterized protein</fullName>
    </submittedName>
</protein>
<reference evidence="3 4" key="1">
    <citation type="journal article" date="2010" name="Proc. Natl. Acad. Sci. U.S.A.">
        <title>Insights into evolution of multicellular fungi from the assembled chromosomes of the mushroom Coprinopsis cinerea (Coprinus cinereus).</title>
        <authorList>
            <person name="Stajich J.E."/>
            <person name="Wilke S.K."/>
            <person name="Ahren D."/>
            <person name="Au C.H."/>
            <person name="Birren B.W."/>
            <person name="Borodovsky M."/>
            <person name="Burns C."/>
            <person name="Canback B."/>
            <person name="Casselton L.A."/>
            <person name="Cheng C.K."/>
            <person name="Deng J."/>
            <person name="Dietrich F.S."/>
            <person name="Fargo D.C."/>
            <person name="Farman M.L."/>
            <person name="Gathman A.C."/>
            <person name="Goldberg J."/>
            <person name="Guigo R."/>
            <person name="Hoegger P.J."/>
            <person name="Hooker J.B."/>
            <person name="Huggins A."/>
            <person name="James T.Y."/>
            <person name="Kamada T."/>
            <person name="Kilaru S."/>
            <person name="Kodira C."/>
            <person name="Kues U."/>
            <person name="Kupfer D."/>
            <person name="Kwan H.S."/>
            <person name="Lomsadze A."/>
            <person name="Li W."/>
            <person name="Lilly W.W."/>
            <person name="Ma L.J."/>
            <person name="Mackey A.J."/>
            <person name="Manning G."/>
            <person name="Martin F."/>
            <person name="Muraguchi H."/>
            <person name="Natvig D.O."/>
            <person name="Palmerini H."/>
            <person name="Ramesh M.A."/>
            <person name="Rehmeyer C.J."/>
            <person name="Roe B.A."/>
            <person name="Shenoy N."/>
            <person name="Stanke M."/>
            <person name="Ter-Hovhannisyan V."/>
            <person name="Tunlid A."/>
            <person name="Velagapudi R."/>
            <person name="Vision T.J."/>
            <person name="Zeng Q."/>
            <person name="Zolan M.E."/>
            <person name="Pukkila P.J."/>
        </authorList>
    </citation>
    <scope>NUCLEOTIDE SEQUENCE [LARGE SCALE GENOMIC DNA]</scope>
    <source>
        <strain evidence="4">Okayama-7 / 130 / ATCC MYA-4618 / FGSC 9003</strain>
    </source>
</reference>
<name>A8NDC8_COPC7</name>
<gene>
    <name evidence="3" type="ORF">CC1G_11907</name>
</gene>
<organism evidence="3 4">
    <name type="scientific">Coprinopsis cinerea (strain Okayama-7 / 130 / ATCC MYA-4618 / FGSC 9003)</name>
    <name type="common">Inky cap fungus</name>
    <name type="synonym">Hormographiella aspergillata</name>
    <dbReference type="NCBI Taxonomy" id="240176"/>
    <lineage>
        <taxon>Eukaryota</taxon>
        <taxon>Fungi</taxon>
        <taxon>Dikarya</taxon>
        <taxon>Basidiomycota</taxon>
        <taxon>Agaricomycotina</taxon>
        <taxon>Agaricomycetes</taxon>
        <taxon>Agaricomycetidae</taxon>
        <taxon>Agaricales</taxon>
        <taxon>Agaricineae</taxon>
        <taxon>Psathyrellaceae</taxon>
        <taxon>Coprinopsis</taxon>
    </lineage>
</organism>
<evidence type="ECO:0000313" key="4">
    <source>
        <dbReference type="Proteomes" id="UP000001861"/>
    </source>
</evidence>
<dbReference type="RefSeq" id="XP_001832743.1">
    <property type="nucleotide sequence ID" value="XM_001832691.1"/>
</dbReference>